<feature type="coiled-coil region" evidence="8">
    <location>
        <begin position="207"/>
        <end position="234"/>
    </location>
</feature>
<feature type="transmembrane region" description="Helical" evidence="9">
    <location>
        <begin position="38"/>
        <end position="56"/>
    </location>
</feature>
<dbReference type="EMBL" id="SUTK01000002">
    <property type="protein sequence ID" value="MBE6500944.1"/>
    <property type="molecule type" value="Genomic_DNA"/>
</dbReference>
<gene>
    <name evidence="11" type="ORF">E7Z79_00720</name>
</gene>
<keyword evidence="6 9" id="KW-0472">Membrane</keyword>
<keyword evidence="8" id="KW-0175">Coiled coil</keyword>
<evidence type="ECO:0000313" key="12">
    <source>
        <dbReference type="Proteomes" id="UP000783037"/>
    </source>
</evidence>
<evidence type="ECO:0000256" key="2">
    <source>
        <dbReference type="ARBA" id="ARBA00022448"/>
    </source>
</evidence>
<proteinExistence type="predicted"/>
<dbReference type="RefSeq" id="WP_303738066.1">
    <property type="nucleotide sequence ID" value="NZ_SUTK01000002.1"/>
</dbReference>
<evidence type="ECO:0000256" key="7">
    <source>
        <dbReference type="ARBA" id="ARBA00023303"/>
    </source>
</evidence>
<evidence type="ECO:0000256" key="3">
    <source>
        <dbReference type="ARBA" id="ARBA00022692"/>
    </source>
</evidence>
<keyword evidence="7" id="KW-0407">Ion channel</keyword>
<name>A0A8T3VCE9_9EURY</name>
<dbReference type="GO" id="GO:0005249">
    <property type="term" value="F:voltage-gated potassium channel activity"/>
    <property type="evidence" value="ECO:0007669"/>
    <property type="project" value="InterPro"/>
</dbReference>
<keyword evidence="3 9" id="KW-0812">Transmembrane</keyword>
<dbReference type="Gene3D" id="1.20.120.350">
    <property type="entry name" value="Voltage-gated potassium channels. Chain C"/>
    <property type="match status" value="1"/>
</dbReference>
<keyword evidence="2" id="KW-0813">Transport</keyword>
<feature type="transmembrane region" description="Helical" evidence="9">
    <location>
        <begin position="121"/>
        <end position="137"/>
    </location>
</feature>
<keyword evidence="4 9" id="KW-1133">Transmembrane helix</keyword>
<sequence>MKKQLVYLGGIVLTIFDIIFLLYITFYPVDTSFKVNVIAFDLLLCACFWIEFLYNLKRADDRKEYLKNNSLGILGMLPFNSVFMRALRFVKLAQLIKVFILIRDDEKIFADFLKKTYLDKIIAITIVFIVIVTILVWQVDSNIVDFRTAIWYTFVSMTSTGYGDVVPASSSGRLIGIVAMVGGIIIFSLITAIISSAYVSRLNRDKRKDLEYKIDYLTSEVEKLNEKIDEMSKR</sequence>
<dbReference type="Pfam" id="PF07885">
    <property type="entry name" value="Ion_trans_2"/>
    <property type="match status" value="1"/>
</dbReference>
<evidence type="ECO:0000313" key="11">
    <source>
        <dbReference type="EMBL" id="MBE6500944.1"/>
    </source>
</evidence>
<dbReference type="PANTHER" id="PTHR11537">
    <property type="entry name" value="VOLTAGE-GATED POTASSIUM CHANNEL"/>
    <property type="match status" value="1"/>
</dbReference>
<evidence type="ECO:0000256" key="8">
    <source>
        <dbReference type="SAM" id="Coils"/>
    </source>
</evidence>
<dbReference type="InterPro" id="IPR013099">
    <property type="entry name" value="K_chnl_dom"/>
</dbReference>
<dbReference type="GO" id="GO:0008076">
    <property type="term" value="C:voltage-gated potassium channel complex"/>
    <property type="evidence" value="ECO:0007669"/>
    <property type="project" value="InterPro"/>
</dbReference>
<evidence type="ECO:0000256" key="5">
    <source>
        <dbReference type="ARBA" id="ARBA00023065"/>
    </source>
</evidence>
<dbReference type="InterPro" id="IPR027359">
    <property type="entry name" value="Volt_channel_dom_sf"/>
</dbReference>
<comment type="caution">
    <text evidence="11">The sequence shown here is derived from an EMBL/GenBank/DDBJ whole genome shotgun (WGS) entry which is preliminary data.</text>
</comment>
<feature type="domain" description="Potassium channel" evidence="10">
    <location>
        <begin position="126"/>
        <end position="198"/>
    </location>
</feature>
<dbReference type="InterPro" id="IPR028325">
    <property type="entry name" value="VG_K_chnl"/>
</dbReference>
<evidence type="ECO:0000256" key="6">
    <source>
        <dbReference type="ARBA" id="ARBA00023136"/>
    </source>
</evidence>
<evidence type="ECO:0000256" key="9">
    <source>
        <dbReference type="SAM" id="Phobius"/>
    </source>
</evidence>
<protein>
    <recommendedName>
        <fullName evidence="10">Potassium channel domain-containing protein</fullName>
    </recommendedName>
</protein>
<evidence type="ECO:0000259" key="10">
    <source>
        <dbReference type="Pfam" id="PF07885"/>
    </source>
</evidence>
<feature type="transmembrane region" description="Helical" evidence="9">
    <location>
        <begin position="5"/>
        <end position="26"/>
    </location>
</feature>
<evidence type="ECO:0000256" key="4">
    <source>
        <dbReference type="ARBA" id="ARBA00022989"/>
    </source>
</evidence>
<comment type="subcellular location">
    <subcellularLocation>
        <location evidence="1">Membrane</location>
        <topology evidence="1">Multi-pass membrane protein</topology>
    </subcellularLocation>
</comment>
<reference evidence="11" key="1">
    <citation type="submission" date="2019-04" db="EMBL/GenBank/DDBJ databases">
        <title>Evolution of Biomass-Degrading Anaerobic Consortia Revealed by Metagenomics.</title>
        <authorList>
            <person name="Peng X."/>
        </authorList>
    </citation>
    <scope>NUCLEOTIDE SEQUENCE</scope>
    <source>
        <strain evidence="11">SIG18</strain>
    </source>
</reference>
<dbReference type="PANTHER" id="PTHR11537:SF254">
    <property type="entry name" value="POTASSIUM VOLTAGE-GATED CHANNEL PROTEIN SHAB"/>
    <property type="match status" value="1"/>
</dbReference>
<keyword evidence="5" id="KW-0406">Ion transport</keyword>
<dbReference type="Proteomes" id="UP000783037">
    <property type="component" value="Unassembled WGS sequence"/>
</dbReference>
<dbReference type="SUPFAM" id="SSF81324">
    <property type="entry name" value="Voltage-gated potassium channels"/>
    <property type="match status" value="1"/>
</dbReference>
<evidence type="ECO:0000256" key="1">
    <source>
        <dbReference type="ARBA" id="ARBA00004141"/>
    </source>
</evidence>
<accession>A0A8T3VCE9</accession>
<dbReference type="GO" id="GO:0001508">
    <property type="term" value="P:action potential"/>
    <property type="evidence" value="ECO:0007669"/>
    <property type="project" value="TreeGrafter"/>
</dbReference>
<feature type="transmembrane region" description="Helical" evidence="9">
    <location>
        <begin position="174"/>
        <end position="199"/>
    </location>
</feature>
<organism evidence="11 12">
    <name type="scientific">Methanobrevibacter thaueri</name>
    <dbReference type="NCBI Taxonomy" id="190975"/>
    <lineage>
        <taxon>Archaea</taxon>
        <taxon>Methanobacteriati</taxon>
        <taxon>Methanobacteriota</taxon>
        <taxon>Methanomada group</taxon>
        <taxon>Methanobacteria</taxon>
        <taxon>Methanobacteriales</taxon>
        <taxon>Methanobacteriaceae</taxon>
        <taxon>Methanobrevibacter</taxon>
    </lineage>
</organism>
<dbReference type="Gene3D" id="1.10.287.70">
    <property type="match status" value="1"/>
</dbReference>
<dbReference type="AlphaFoldDB" id="A0A8T3VCE9"/>